<dbReference type="AlphaFoldDB" id="A0AAD9JV97"/>
<protein>
    <recommendedName>
        <fullName evidence="3">Homeobox domain-containing protein</fullName>
    </recommendedName>
</protein>
<name>A0AAD9JV97_9ANNE</name>
<proteinExistence type="predicted"/>
<dbReference type="SUPFAM" id="SSF46689">
    <property type="entry name" value="Homeodomain-like"/>
    <property type="match status" value="1"/>
</dbReference>
<evidence type="ECO:0000313" key="4">
    <source>
        <dbReference type="EMBL" id="KAK2159335.1"/>
    </source>
</evidence>
<evidence type="ECO:0000313" key="5">
    <source>
        <dbReference type="Proteomes" id="UP001208570"/>
    </source>
</evidence>
<dbReference type="PANTHER" id="PTHR46892:SF3">
    <property type="entry name" value="VISUAL SYSTEM HOMEOBOX 2"/>
    <property type="match status" value="1"/>
</dbReference>
<feature type="domain" description="Homeobox" evidence="3">
    <location>
        <begin position="31"/>
        <end position="91"/>
    </location>
</feature>
<dbReference type="GO" id="GO:1990837">
    <property type="term" value="F:sequence-specific double-stranded DNA binding"/>
    <property type="evidence" value="ECO:0007669"/>
    <property type="project" value="TreeGrafter"/>
</dbReference>
<feature type="DNA-binding region" description="Homeobox" evidence="1">
    <location>
        <begin position="33"/>
        <end position="92"/>
    </location>
</feature>
<dbReference type="InterPro" id="IPR001356">
    <property type="entry name" value="HD"/>
</dbReference>
<keyword evidence="1 2" id="KW-0238">DNA-binding</keyword>
<reference evidence="4" key="1">
    <citation type="journal article" date="2023" name="Mol. Biol. Evol.">
        <title>Third-Generation Sequencing Reveals the Adaptive Role of the Epigenome in Three Deep-Sea Polychaetes.</title>
        <authorList>
            <person name="Perez M."/>
            <person name="Aroh O."/>
            <person name="Sun Y."/>
            <person name="Lan Y."/>
            <person name="Juniper S.K."/>
            <person name="Young C.R."/>
            <person name="Angers B."/>
            <person name="Qian P.Y."/>
        </authorList>
    </citation>
    <scope>NUCLEOTIDE SEQUENCE</scope>
    <source>
        <strain evidence="4">P08H-3</strain>
    </source>
</reference>
<evidence type="ECO:0000256" key="1">
    <source>
        <dbReference type="PROSITE-ProRule" id="PRU00108"/>
    </source>
</evidence>
<gene>
    <name evidence="4" type="ORF">LSH36_154g00028</name>
</gene>
<dbReference type="InterPro" id="IPR009057">
    <property type="entry name" value="Homeodomain-like_sf"/>
</dbReference>
<organism evidence="4 5">
    <name type="scientific">Paralvinella palmiformis</name>
    <dbReference type="NCBI Taxonomy" id="53620"/>
    <lineage>
        <taxon>Eukaryota</taxon>
        <taxon>Metazoa</taxon>
        <taxon>Spiralia</taxon>
        <taxon>Lophotrochozoa</taxon>
        <taxon>Annelida</taxon>
        <taxon>Polychaeta</taxon>
        <taxon>Sedentaria</taxon>
        <taxon>Canalipalpata</taxon>
        <taxon>Terebellida</taxon>
        <taxon>Terebelliformia</taxon>
        <taxon>Alvinellidae</taxon>
        <taxon>Paralvinella</taxon>
    </lineage>
</organism>
<dbReference type="SMART" id="SM00389">
    <property type="entry name" value="HOX"/>
    <property type="match status" value="1"/>
</dbReference>
<keyword evidence="1 2" id="KW-0371">Homeobox</keyword>
<comment type="subcellular location">
    <subcellularLocation>
        <location evidence="1 2">Nucleus</location>
    </subcellularLocation>
</comment>
<dbReference type="Gene3D" id="1.10.10.60">
    <property type="entry name" value="Homeodomain-like"/>
    <property type="match status" value="1"/>
</dbReference>
<dbReference type="GO" id="GO:0006357">
    <property type="term" value="P:regulation of transcription by RNA polymerase II"/>
    <property type="evidence" value="ECO:0007669"/>
    <property type="project" value="TreeGrafter"/>
</dbReference>
<evidence type="ECO:0000256" key="2">
    <source>
        <dbReference type="RuleBase" id="RU000682"/>
    </source>
</evidence>
<sequence length="251" mass="29123">MAAPWIRSPLETTTCLCEDDGYDRGGAGKKKKKRRHRTIFTSYQLEELEKAFKEAHYPDVYQREVLSLKTDLPEDRIQLRRRRRRRHRYVIVVAVNRCQHRSEWLLPRFQQPTVKQQQLTRGRWVQRSRQIYVSAFTPVPSSRDGRHHGREPRAVSLSAILTELRAPSLDERQPPCHCRVDGVLLSAEGEFDVDDDDDGTMMVPLYERSPVLLHGVPSPPRWPTDNGHCRADIIRLADVRAPSSAVSDWLQ</sequence>
<accession>A0AAD9JV97</accession>
<dbReference type="Pfam" id="PF00046">
    <property type="entry name" value="Homeodomain"/>
    <property type="match status" value="1"/>
</dbReference>
<dbReference type="PANTHER" id="PTHR46892">
    <property type="entry name" value="VISUAL SYSTEM HOMEOBOX 2"/>
    <property type="match status" value="1"/>
</dbReference>
<dbReference type="GO" id="GO:0005634">
    <property type="term" value="C:nucleus"/>
    <property type="evidence" value="ECO:0007669"/>
    <property type="project" value="UniProtKB-SubCell"/>
</dbReference>
<dbReference type="Proteomes" id="UP001208570">
    <property type="component" value="Unassembled WGS sequence"/>
</dbReference>
<dbReference type="CDD" id="cd00086">
    <property type="entry name" value="homeodomain"/>
    <property type="match status" value="1"/>
</dbReference>
<keyword evidence="1 2" id="KW-0539">Nucleus</keyword>
<keyword evidence="5" id="KW-1185">Reference proteome</keyword>
<evidence type="ECO:0000259" key="3">
    <source>
        <dbReference type="PROSITE" id="PS50071"/>
    </source>
</evidence>
<comment type="caution">
    <text evidence="4">The sequence shown here is derived from an EMBL/GenBank/DDBJ whole genome shotgun (WGS) entry which is preliminary data.</text>
</comment>
<dbReference type="EMBL" id="JAODUP010000154">
    <property type="protein sequence ID" value="KAK2159335.1"/>
    <property type="molecule type" value="Genomic_DNA"/>
</dbReference>
<dbReference type="PROSITE" id="PS50071">
    <property type="entry name" value="HOMEOBOX_2"/>
    <property type="match status" value="1"/>
</dbReference>
<dbReference type="InterPro" id="IPR052294">
    <property type="entry name" value="VSX_homeobox_regulators"/>
</dbReference>